<dbReference type="InterPro" id="IPR003594">
    <property type="entry name" value="HATPase_dom"/>
</dbReference>
<evidence type="ECO:0000256" key="4">
    <source>
        <dbReference type="ARBA" id="ARBA00022553"/>
    </source>
</evidence>
<dbReference type="Gene3D" id="3.30.565.10">
    <property type="entry name" value="Histidine kinase-like ATPase, C-terminal domain"/>
    <property type="match status" value="1"/>
</dbReference>
<name>A0A0P0GP62_9BACE</name>
<dbReference type="PROSITE" id="PS50885">
    <property type="entry name" value="HAMP"/>
    <property type="match status" value="1"/>
</dbReference>
<dbReference type="SUPFAM" id="SSF55874">
    <property type="entry name" value="ATPase domain of HSP90 chaperone/DNA topoisomerase II/histidine kinase"/>
    <property type="match status" value="1"/>
</dbReference>
<evidence type="ECO:0000256" key="9">
    <source>
        <dbReference type="ARBA" id="ARBA00023012"/>
    </source>
</evidence>
<dbReference type="EMBL" id="CP012801">
    <property type="protein sequence ID" value="ALJ61976.1"/>
    <property type="molecule type" value="Genomic_DNA"/>
</dbReference>
<evidence type="ECO:0000313" key="14">
    <source>
        <dbReference type="EMBL" id="ALJ61976.1"/>
    </source>
</evidence>
<dbReference type="KEGG" id="bcel:BcellWH2_04765"/>
<evidence type="ECO:0000256" key="1">
    <source>
        <dbReference type="ARBA" id="ARBA00000085"/>
    </source>
</evidence>
<dbReference type="InterPro" id="IPR003660">
    <property type="entry name" value="HAMP_dom"/>
</dbReference>
<dbReference type="RefSeq" id="WP_029427622.1">
    <property type="nucleotide sequence ID" value="NZ_CP012801.1"/>
</dbReference>
<feature type="domain" description="Histidine kinase" evidence="12">
    <location>
        <begin position="239"/>
        <end position="455"/>
    </location>
</feature>
<dbReference type="Proteomes" id="UP000061809">
    <property type="component" value="Chromosome"/>
</dbReference>
<evidence type="ECO:0000256" key="8">
    <source>
        <dbReference type="ARBA" id="ARBA00022989"/>
    </source>
</evidence>
<keyword evidence="7 14" id="KW-0418">Kinase</keyword>
<dbReference type="InterPro" id="IPR036097">
    <property type="entry name" value="HisK_dim/P_sf"/>
</dbReference>
<dbReference type="Pfam" id="PF00512">
    <property type="entry name" value="HisKA"/>
    <property type="match status" value="1"/>
</dbReference>
<dbReference type="SUPFAM" id="SSF158472">
    <property type="entry name" value="HAMP domain-like"/>
    <property type="match status" value="1"/>
</dbReference>
<evidence type="ECO:0000256" key="2">
    <source>
        <dbReference type="ARBA" id="ARBA00004141"/>
    </source>
</evidence>
<evidence type="ECO:0000256" key="3">
    <source>
        <dbReference type="ARBA" id="ARBA00012438"/>
    </source>
</evidence>
<evidence type="ECO:0000259" key="12">
    <source>
        <dbReference type="PROSITE" id="PS50109"/>
    </source>
</evidence>
<evidence type="ECO:0000256" key="5">
    <source>
        <dbReference type="ARBA" id="ARBA00022679"/>
    </source>
</evidence>
<evidence type="ECO:0000256" key="7">
    <source>
        <dbReference type="ARBA" id="ARBA00022777"/>
    </source>
</evidence>
<dbReference type="InterPro" id="IPR036890">
    <property type="entry name" value="HATPase_C_sf"/>
</dbReference>
<reference evidence="14 15" key="1">
    <citation type="journal article" date="2015" name="Science">
        <title>Genetic determinants of in vivo fitness and diet responsiveness in multiple human gut Bacteroides.</title>
        <authorList>
            <person name="Wu M."/>
            <person name="McNulty N.P."/>
            <person name="Rodionov D.A."/>
            <person name="Khoroshkin M.S."/>
            <person name="Griffin N.W."/>
            <person name="Cheng J."/>
            <person name="Latreille P."/>
            <person name="Kerstetter R.A."/>
            <person name="Terrapon N."/>
            <person name="Henrissat B."/>
            <person name="Osterman A.L."/>
            <person name="Gordon J.I."/>
        </authorList>
    </citation>
    <scope>NUCLEOTIDE SEQUENCE [LARGE SCALE GENOMIC DNA]</scope>
    <source>
        <strain evidence="14 15">WH2</strain>
    </source>
</reference>
<dbReference type="Gene3D" id="6.10.340.10">
    <property type="match status" value="1"/>
</dbReference>
<dbReference type="SUPFAM" id="SSF47384">
    <property type="entry name" value="Homodimeric domain of signal transducing histidine kinase"/>
    <property type="match status" value="1"/>
</dbReference>
<dbReference type="SMART" id="SM00387">
    <property type="entry name" value="HATPase_c"/>
    <property type="match status" value="1"/>
</dbReference>
<dbReference type="PANTHER" id="PTHR45436:SF15">
    <property type="entry name" value="SENSOR HISTIDINE KINASE CUSS"/>
    <property type="match status" value="1"/>
</dbReference>
<dbReference type="FunFam" id="1.10.287.130:FF:000001">
    <property type="entry name" value="Two-component sensor histidine kinase"/>
    <property type="match status" value="1"/>
</dbReference>
<keyword evidence="8 11" id="KW-1133">Transmembrane helix</keyword>
<dbReference type="PRINTS" id="PR00344">
    <property type="entry name" value="BCTRLSENSOR"/>
</dbReference>
<dbReference type="PROSITE" id="PS50109">
    <property type="entry name" value="HIS_KIN"/>
    <property type="match status" value="1"/>
</dbReference>
<dbReference type="InterPro" id="IPR004358">
    <property type="entry name" value="Sig_transdc_His_kin-like_C"/>
</dbReference>
<dbReference type="GO" id="GO:0000155">
    <property type="term" value="F:phosphorelay sensor kinase activity"/>
    <property type="evidence" value="ECO:0007669"/>
    <property type="project" value="InterPro"/>
</dbReference>
<dbReference type="InterPro" id="IPR003661">
    <property type="entry name" value="HisK_dim/P_dom"/>
</dbReference>
<evidence type="ECO:0000313" key="15">
    <source>
        <dbReference type="Proteomes" id="UP000061809"/>
    </source>
</evidence>
<dbReference type="InterPro" id="IPR005467">
    <property type="entry name" value="His_kinase_dom"/>
</dbReference>
<feature type="transmembrane region" description="Helical" evidence="11">
    <location>
        <begin position="158"/>
        <end position="177"/>
    </location>
</feature>
<proteinExistence type="predicted"/>
<dbReference type="SMART" id="SM00304">
    <property type="entry name" value="HAMP"/>
    <property type="match status" value="1"/>
</dbReference>
<dbReference type="Gene3D" id="1.10.287.130">
    <property type="match status" value="1"/>
</dbReference>
<keyword evidence="10 11" id="KW-0472">Membrane</keyword>
<keyword evidence="4" id="KW-0597">Phosphoprotein</keyword>
<evidence type="ECO:0000256" key="10">
    <source>
        <dbReference type="ARBA" id="ARBA00023136"/>
    </source>
</evidence>
<dbReference type="SMART" id="SM00388">
    <property type="entry name" value="HisKA"/>
    <property type="match status" value="1"/>
</dbReference>
<evidence type="ECO:0000259" key="13">
    <source>
        <dbReference type="PROSITE" id="PS50885"/>
    </source>
</evidence>
<feature type="transmembrane region" description="Helical" evidence="11">
    <location>
        <begin position="6"/>
        <end position="30"/>
    </location>
</feature>
<comment type="subcellular location">
    <subcellularLocation>
        <location evidence="2">Membrane</location>
        <topology evidence="2">Multi-pass membrane protein</topology>
    </subcellularLocation>
</comment>
<evidence type="ECO:0000256" key="11">
    <source>
        <dbReference type="SAM" id="Phobius"/>
    </source>
</evidence>
<accession>A0A0P0GP62</accession>
<sequence>MKIRTALTLRYTCITAAVFLVFITAIYYVSEHSRSNAFFRNLKSEAITKAHLFLNNQVDAETMQSIYLNNKKFIDEVEVAVYDTDFRMLYHDALQNDIIKETPEMIERILQKKEIDFYIEDYQGVGIIYTFEGKDYIVTAAAYDGYGYAKREILKETLALLLFSGLTVLIIVGYLLARSALAPIRSIVKEAENITASRINKRLPVKNEKDELGELSLTFNALLDGLEKSFNSQKMFVSNVSHELRTPMAALSAELDLAVQKERSPEQYQNAIHNALQDSQRVIKLIDGLLNLAKADYEPEQIKREEIRLDELLLDARELVLRAHPDFHVELVFEQEAEDDKVLTVIGNSYLLTTAFVNLIENNCKYSRNQTSFIQISFWEEWSIIRLSDDGVGMSDKDKEHLFQLFYRGENKDVASGYGIGMTLAQKILSLHKGEISVFSHPGEGTTYVVKLPHI</sequence>
<gene>
    <name evidence="14" type="primary">arlS_2</name>
    <name evidence="14" type="ORF">BcellWH2_04765</name>
</gene>
<evidence type="ECO:0000256" key="6">
    <source>
        <dbReference type="ARBA" id="ARBA00022692"/>
    </source>
</evidence>
<protein>
    <recommendedName>
        <fullName evidence="3">histidine kinase</fullName>
        <ecNumber evidence="3">2.7.13.3</ecNumber>
    </recommendedName>
</protein>
<dbReference type="EC" id="2.7.13.3" evidence="3"/>
<dbReference type="GO" id="GO:0005886">
    <property type="term" value="C:plasma membrane"/>
    <property type="evidence" value="ECO:0007669"/>
    <property type="project" value="TreeGrafter"/>
</dbReference>
<dbReference type="InterPro" id="IPR050428">
    <property type="entry name" value="TCS_sensor_his_kinase"/>
</dbReference>
<dbReference type="CDD" id="cd00082">
    <property type="entry name" value="HisKA"/>
    <property type="match status" value="1"/>
</dbReference>
<dbReference type="PANTHER" id="PTHR45436">
    <property type="entry name" value="SENSOR HISTIDINE KINASE YKOH"/>
    <property type="match status" value="1"/>
</dbReference>
<organism evidence="14 15">
    <name type="scientific">Bacteroides cellulosilyticus</name>
    <dbReference type="NCBI Taxonomy" id="246787"/>
    <lineage>
        <taxon>Bacteria</taxon>
        <taxon>Pseudomonadati</taxon>
        <taxon>Bacteroidota</taxon>
        <taxon>Bacteroidia</taxon>
        <taxon>Bacteroidales</taxon>
        <taxon>Bacteroidaceae</taxon>
        <taxon>Bacteroides</taxon>
    </lineage>
</organism>
<keyword evidence="6 11" id="KW-0812">Transmembrane</keyword>
<keyword evidence="5 14" id="KW-0808">Transferase</keyword>
<dbReference type="CDD" id="cd00075">
    <property type="entry name" value="HATPase"/>
    <property type="match status" value="1"/>
</dbReference>
<feature type="domain" description="HAMP" evidence="13">
    <location>
        <begin position="178"/>
        <end position="231"/>
    </location>
</feature>
<dbReference type="Pfam" id="PF02518">
    <property type="entry name" value="HATPase_c"/>
    <property type="match status" value="1"/>
</dbReference>
<dbReference type="PATRIC" id="fig|246787.4.peg.4921"/>
<dbReference type="CDD" id="cd06225">
    <property type="entry name" value="HAMP"/>
    <property type="match status" value="1"/>
</dbReference>
<keyword evidence="9" id="KW-0902">Two-component regulatory system</keyword>
<comment type="catalytic activity">
    <reaction evidence="1">
        <text>ATP + protein L-histidine = ADP + protein N-phospho-L-histidine.</text>
        <dbReference type="EC" id="2.7.13.3"/>
    </reaction>
</comment>
<dbReference type="AlphaFoldDB" id="A0A0P0GP62"/>
<dbReference type="Pfam" id="PF00672">
    <property type="entry name" value="HAMP"/>
    <property type="match status" value="1"/>
</dbReference>